<sequence length="167" mass="18726">MSERELSLQAGEAVAEEILLRREEIEAKKKRPLWFKFLLGIVPWVVSLALWGTVAAYGYQLMQNVLSSYEAELAALKAQNEALEVRIDAVNTSIREQNDRLSTLSGDFEKIKEEMVAVQKELTATGGAIQKTDASRQALIQQINTLASKLDQLSVQIKKLEDAARMY</sequence>
<protein>
    <submittedName>
        <fullName evidence="3">Uncharacterized protein</fullName>
    </submittedName>
</protein>
<reference evidence="4" key="1">
    <citation type="journal article" date="2018" name="Sci. Rep.">
        <title>Lignite coal burning seam in the remote Altai Mountains harbors a hydrogen-driven thermophilic microbial community.</title>
        <authorList>
            <person name="Kadnikov V.V."/>
            <person name="Mardanov A.V."/>
            <person name="Ivasenko D.A."/>
            <person name="Antsiferov D.V."/>
            <person name="Beletsky A.V."/>
            <person name="Karnachuk O.V."/>
            <person name="Ravin N.V."/>
        </authorList>
    </citation>
    <scope>NUCLEOTIDE SEQUENCE [LARGE SCALE GENOMIC DNA]</scope>
</reference>
<feature type="coiled-coil region" evidence="1">
    <location>
        <begin position="59"/>
        <end position="163"/>
    </location>
</feature>
<evidence type="ECO:0000256" key="1">
    <source>
        <dbReference type="SAM" id="Coils"/>
    </source>
</evidence>
<keyword evidence="2" id="KW-0812">Transmembrane</keyword>
<evidence type="ECO:0000313" key="4">
    <source>
        <dbReference type="Proteomes" id="UP000244338"/>
    </source>
</evidence>
<keyword evidence="1" id="KW-0175">Coiled coil</keyword>
<keyword evidence="2" id="KW-1133">Transmembrane helix</keyword>
<gene>
    <name evidence="3" type="ORF">BSOLF_0688</name>
</gene>
<proteinExistence type="predicted"/>
<name>A0A2R6Y570_9BACL</name>
<dbReference type="EMBL" id="PEBX01000002">
    <property type="protein sequence ID" value="PTQ57826.1"/>
    <property type="molecule type" value="Genomic_DNA"/>
</dbReference>
<evidence type="ECO:0000256" key="2">
    <source>
        <dbReference type="SAM" id="Phobius"/>
    </source>
</evidence>
<organism evidence="3 4">
    <name type="scientific">Candidatus Carbonibacillus altaicus</name>
    <dbReference type="NCBI Taxonomy" id="2163959"/>
    <lineage>
        <taxon>Bacteria</taxon>
        <taxon>Bacillati</taxon>
        <taxon>Bacillota</taxon>
        <taxon>Bacilli</taxon>
        <taxon>Bacillales</taxon>
        <taxon>Candidatus Carbonibacillus</taxon>
    </lineage>
</organism>
<dbReference type="Proteomes" id="UP000244338">
    <property type="component" value="Unassembled WGS sequence"/>
</dbReference>
<dbReference type="AlphaFoldDB" id="A0A2R6Y570"/>
<keyword evidence="2" id="KW-0472">Membrane</keyword>
<evidence type="ECO:0000313" key="3">
    <source>
        <dbReference type="EMBL" id="PTQ57826.1"/>
    </source>
</evidence>
<comment type="caution">
    <text evidence="3">The sequence shown here is derived from an EMBL/GenBank/DDBJ whole genome shotgun (WGS) entry which is preliminary data.</text>
</comment>
<accession>A0A2R6Y570</accession>
<dbReference type="Gene3D" id="1.10.287.1490">
    <property type="match status" value="1"/>
</dbReference>
<feature type="transmembrane region" description="Helical" evidence="2">
    <location>
        <begin position="37"/>
        <end position="59"/>
    </location>
</feature>